<dbReference type="SUPFAM" id="SSF88659">
    <property type="entry name" value="Sigma3 and sigma4 domains of RNA polymerase sigma factors"/>
    <property type="match status" value="1"/>
</dbReference>
<evidence type="ECO:0000313" key="7">
    <source>
        <dbReference type="EMBL" id="MBL6445438.1"/>
    </source>
</evidence>
<dbReference type="SUPFAM" id="SSF88946">
    <property type="entry name" value="Sigma2 domain of RNA polymerase sigma factors"/>
    <property type="match status" value="1"/>
</dbReference>
<dbReference type="Proteomes" id="UP000614216">
    <property type="component" value="Unassembled WGS sequence"/>
</dbReference>
<feature type="domain" description="RNA polymerase sigma factor 70 region 4 type 2" evidence="6">
    <location>
        <begin position="128"/>
        <end position="181"/>
    </location>
</feature>
<keyword evidence="8" id="KW-1185">Reference proteome</keyword>
<dbReference type="InterPro" id="IPR013325">
    <property type="entry name" value="RNA_pol_sigma_r2"/>
</dbReference>
<dbReference type="GO" id="GO:0016987">
    <property type="term" value="F:sigma factor activity"/>
    <property type="evidence" value="ECO:0007669"/>
    <property type="project" value="UniProtKB-KW"/>
</dbReference>
<accession>A0A937FUW6</accession>
<sequence>MFVFILQHEALTDLQDIAFKIRSGDEQAFEHLFKVHYSGMCGYALRYVEDSAQAEEVVQDVFLGFWEKRLTLEITGSLEAYLYRSVRNKCLNHIKHEKVKYRFAMSHVSSQSIEERRVDDKVVELELREKIEACVDQLPPERKRIFKLSREEGMKYKDIAAQLDISIKTVETQMGKALKFLRENLMEYLPALAIMLKALVIMKECLVKIFS</sequence>
<dbReference type="EMBL" id="JAEUGD010000014">
    <property type="protein sequence ID" value="MBL6445438.1"/>
    <property type="molecule type" value="Genomic_DNA"/>
</dbReference>
<dbReference type="PANTHER" id="PTHR43133:SF46">
    <property type="entry name" value="RNA POLYMERASE SIGMA-70 FACTOR ECF SUBFAMILY"/>
    <property type="match status" value="1"/>
</dbReference>
<dbReference type="Pfam" id="PF04542">
    <property type="entry name" value="Sigma70_r2"/>
    <property type="match status" value="1"/>
</dbReference>
<reference evidence="7" key="1">
    <citation type="submission" date="2021-01" db="EMBL/GenBank/DDBJ databases">
        <title>Fulvivirga kasyanovii gen. nov., sp nov., a novel member of the phylum Bacteroidetes isolated from seawater in a mussel farm.</title>
        <authorList>
            <person name="Zhao L.-H."/>
            <person name="Wang Z.-J."/>
        </authorList>
    </citation>
    <scope>NUCLEOTIDE SEQUENCE</scope>
    <source>
        <strain evidence="7">29W222</strain>
    </source>
</reference>
<keyword evidence="2" id="KW-0805">Transcription regulation</keyword>
<dbReference type="InterPro" id="IPR014284">
    <property type="entry name" value="RNA_pol_sigma-70_dom"/>
</dbReference>
<comment type="caution">
    <text evidence="7">The sequence shown here is derived from an EMBL/GenBank/DDBJ whole genome shotgun (WGS) entry which is preliminary data.</text>
</comment>
<organism evidence="7 8">
    <name type="scientific">Fulvivirga marina</name>
    <dbReference type="NCBI Taxonomy" id="2494733"/>
    <lineage>
        <taxon>Bacteria</taxon>
        <taxon>Pseudomonadati</taxon>
        <taxon>Bacteroidota</taxon>
        <taxon>Cytophagia</taxon>
        <taxon>Cytophagales</taxon>
        <taxon>Fulvivirgaceae</taxon>
        <taxon>Fulvivirga</taxon>
    </lineage>
</organism>
<evidence type="ECO:0000256" key="1">
    <source>
        <dbReference type="ARBA" id="ARBA00010641"/>
    </source>
</evidence>
<keyword evidence="4" id="KW-0804">Transcription</keyword>
<evidence type="ECO:0000259" key="5">
    <source>
        <dbReference type="Pfam" id="PF04542"/>
    </source>
</evidence>
<evidence type="ECO:0000256" key="4">
    <source>
        <dbReference type="ARBA" id="ARBA00023163"/>
    </source>
</evidence>
<dbReference type="NCBIfam" id="TIGR02985">
    <property type="entry name" value="Sig70_bacteroi1"/>
    <property type="match status" value="1"/>
</dbReference>
<proteinExistence type="inferred from homology"/>
<protein>
    <submittedName>
        <fullName evidence="7">RNA polymerase sigma-70 factor</fullName>
    </submittedName>
</protein>
<dbReference type="InterPro" id="IPR007627">
    <property type="entry name" value="RNA_pol_sigma70_r2"/>
</dbReference>
<gene>
    <name evidence="7" type="ORF">JMN32_03915</name>
</gene>
<keyword evidence="3" id="KW-0731">Sigma factor</keyword>
<dbReference type="Pfam" id="PF08281">
    <property type="entry name" value="Sigma70_r4_2"/>
    <property type="match status" value="1"/>
</dbReference>
<evidence type="ECO:0000256" key="3">
    <source>
        <dbReference type="ARBA" id="ARBA00023082"/>
    </source>
</evidence>
<name>A0A937FUW6_9BACT</name>
<dbReference type="CDD" id="cd06171">
    <property type="entry name" value="Sigma70_r4"/>
    <property type="match status" value="1"/>
</dbReference>
<dbReference type="PANTHER" id="PTHR43133">
    <property type="entry name" value="RNA POLYMERASE ECF-TYPE SIGMA FACTO"/>
    <property type="match status" value="1"/>
</dbReference>
<evidence type="ECO:0000313" key="8">
    <source>
        <dbReference type="Proteomes" id="UP000614216"/>
    </source>
</evidence>
<evidence type="ECO:0000256" key="2">
    <source>
        <dbReference type="ARBA" id="ARBA00023015"/>
    </source>
</evidence>
<dbReference type="NCBIfam" id="TIGR02937">
    <property type="entry name" value="sigma70-ECF"/>
    <property type="match status" value="1"/>
</dbReference>
<dbReference type="GO" id="GO:0003677">
    <property type="term" value="F:DNA binding"/>
    <property type="evidence" value="ECO:0007669"/>
    <property type="project" value="InterPro"/>
</dbReference>
<dbReference type="InterPro" id="IPR036388">
    <property type="entry name" value="WH-like_DNA-bd_sf"/>
</dbReference>
<dbReference type="Gene3D" id="1.10.1740.10">
    <property type="match status" value="1"/>
</dbReference>
<dbReference type="AlphaFoldDB" id="A0A937FUW6"/>
<dbReference type="Gene3D" id="1.10.10.10">
    <property type="entry name" value="Winged helix-like DNA-binding domain superfamily/Winged helix DNA-binding domain"/>
    <property type="match status" value="1"/>
</dbReference>
<dbReference type="InterPro" id="IPR039425">
    <property type="entry name" value="RNA_pol_sigma-70-like"/>
</dbReference>
<dbReference type="InterPro" id="IPR013249">
    <property type="entry name" value="RNA_pol_sigma70_r4_t2"/>
</dbReference>
<dbReference type="InterPro" id="IPR013324">
    <property type="entry name" value="RNA_pol_sigma_r3/r4-like"/>
</dbReference>
<dbReference type="InterPro" id="IPR014327">
    <property type="entry name" value="RNA_pol_sigma70_bacteroid"/>
</dbReference>
<dbReference type="GO" id="GO:0006352">
    <property type="term" value="P:DNA-templated transcription initiation"/>
    <property type="evidence" value="ECO:0007669"/>
    <property type="project" value="InterPro"/>
</dbReference>
<evidence type="ECO:0000259" key="6">
    <source>
        <dbReference type="Pfam" id="PF08281"/>
    </source>
</evidence>
<feature type="domain" description="RNA polymerase sigma-70 region 2" evidence="5">
    <location>
        <begin position="32"/>
        <end position="97"/>
    </location>
</feature>
<comment type="similarity">
    <text evidence="1">Belongs to the sigma-70 factor family. ECF subfamily.</text>
</comment>